<evidence type="ECO:0000313" key="2">
    <source>
        <dbReference type="RefSeq" id="XP_073786091.1"/>
    </source>
</evidence>
<organism evidence="1 2">
    <name type="scientific">Danio rerio</name>
    <name type="common">Zebrafish</name>
    <name type="synonym">Brachydanio rerio</name>
    <dbReference type="NCBI Taxonomy" id="7955"/>
    <lineage>
        <taxon>Eukaryota</taxon>
        <taxon>Metazoa</taxon>
        <taxon>Chordata</taxon>
        <taxon>Craniata</taxon>
        <taxon>Vertebrata</taxon>
        <taxon>Euteleostomi</taxon>
        <taxon>Actinopterygii</taxon>
        <taxon>Neopterygii</taxon>
        <taxon>Teleostei</taxon>
        <taxon>Ostariophysi</taxon>
        <taxon>Cypriniformes</taxon>
        <taxon>Danionidae</taxon>
        <taxon>Danioninae</taxon>
        <taxon>Danio</taxon>
    </lineage>
</organism>
<dbReference type="Proteomes" id="UP000000437">
    <property type="component" value="Chromosome 18"/>
</dbReference>
<sequence length="686" mass="80495">MDIMEEISCETADEEEMEIRIPSYPLPQEIQQMDHTEKACRYCGVSYLILHEFQRLQEHLREVERELEQMRGSAERERTLRIELQEAHSHLEELKASVLQHEQTLRALDLQLCVVTREMESMRVEKKTALSELENERACLLHLRSKSVQQQRLLRKTLALLQFSRGEMTTVKNQLTHFLETWDNSKALIQQSCISADAECAHLKQEVDGLQVNLKTLEVEVPKLKSFLEPAREQILQLKNQVQTHKQLQNQYQDACLLIKGLEDEMNSLKLELQNSTHEQEHAKKLLEIKTVEKEDLRVLWREQTDAIERLSRDLREKQESWLSSQQRCQSMQEQLLVWQQKEEAATRRLEWAEGEIKDLREARCTLQQQREELQKTHMGELERLEESFRSRLKATEEHSLKMEAFLQQKQAEQDKQLKQRETELRREAHIELDIQRQKNLELLNKYQNEIQQQQNKIPAVIHSATQVLQEKLSVLQERVKEQEKEMQHIHESSSQRQQQLLQERRTAEAQLQYTLQELRQKTLELNKAHSNIQQLQEERVILEKENSILEETVRRECEEREELTAALTLAKEQLQGFKHCVTKPHDSQTRTQLSRSSVAHPDLPVPRLNPSRPHPQSGNHSSFSTQRNRHSLSGLSSDDVSKSAASWHGSSQPAPTLPKISKKKVTSMNDLCKSFAMLRGRQDKL</sequence>
<evidence type="ECO:0000313" key="1">
    <source>
        <dbReference type="Proteomes" id="UP000000437"/>
    </source>
</evidence>
<gene>
    <name evidence="2" type="primary">lekr1</name>
</gene>
<accession>A0AC58HVR9</accession>
<dbReference type="RefSeq" id="XP_073786091.1">
    <property type="nucleotide sequence ID" value="XM_073929990.1"/>
</dbReference>
<reference evidence="2" key="1">
    <citation type="submission" date="2025-08" db="UniProtKB">
        <authorList>
            <consortium name="RefSeq"/>
        </authorList>
    </citation>
    <scope>IDENTIFICATION</scope>
    <source>
        <strain evidence="2">Tuebingen</strain>
        <tissue evidence="2">Fibroblasts and whole tissue</tissue>
    </source>
</reference>
<protein>
    <submittedName>
        <fullName evidence="2">Protein LEKR1 isoform X1</fullName>
    </submittedName>
</protein>
<proteinExistence type="predicted"/>
<name>A0AC58HVR9_DANRE</name>
<keyword evidence="1" id="KW-1185">Reference proteome</keyword>